<dbReference type="Proteomes" id="UP001174691">
    <property type="component" value="Unassembled WGS sequence"/>
</dbReference>
<protein>
    <submittedName>
        <fullName evidence="2">Uncharacterized protein</fullName>
    </submittedName>
</protein>
<evidence type="ECO:0000256" key="1">
    <source>
        <dbReference type="SAM" id="MobiDB-lite"/>
    </source>
</evidence>
<accession>A0AA38S889</accession>
<feature type="compositionally biased region" description="Basic and acidic residues" evidence="1">
    <location>
        <begin position="180"/>
        <end position="190"/>
    </location>
</feature>
<feature type="region of interest" description="Disordered" evidence="1">
    <location>
        <begin position="174"/>
        <end position="217"/>
    </location>
</feature>
<proteinExistence type="predicted"/>
<comment type="caution">
    <text evidence="2">The sequence shown here is derived from an EMBL/GenBank/DDBJ whole genome shotgun (WGS) entry which is preliminary data.</text>
</comment>
<reference evidence="2" key="1">
    <citation type="submission" date="2022-07" db="EMBL/GenBank/DDBJ databases">
        <title>Fungi with potential for degradation of polypropylene.</title>
        <authorList>
            <person name="Gostincar C."/>
        </authorList>
    </citation>
    <scope>NUCLEOTIDE SEQUENCE</scope>
    <source>
        <strain evidence="2">EXF-13287</strain>
    </source>
</reference>
<name>A0AA38S889_9PEZI</name>
<evidence type="ECO:0000313" key="3">
    <source>
        <dbReference type="Proteomes" id="UP001174691"/>
    </source>
</evidence>
<feature type="compositionally biased region" description="Basic residues" evidence="1">
    <location>
        <begin position="1"/>
        <end position="11"/>
    </location>
</feature>
<dbReference type="PANTHER" id="PTHR38846:SF1">
    <property type="entry name" value="C3H1-TYPE DOMAIN-CONTAINING PROTEIN"/>
    <property type="match status" value="1"/>
</dbReference>
<sequence length="217" mass="24235">MLRRKAKKRKSKSLESQSNAKEQSVSKAAIPPPVQPSKESPVKPTVQPTGKAYPKLEPRPQEGLGSQATNAEFNVVETWRKYWGQGLLADWQRLCRDLGVAGDLSSKKKCKAAMEGIWVNVYDFLRTADKLEVVHFSNQNALAEYTRATKKTYPKAEIEKGSPLTLLMVRSSKGPSAKKQAAEVEKEDHRKKPPNKYTFVPPPETYEGRQKGLNAAV</sequence>
<dbReference type="EMBL" id="JANBVN010000008">
    <property type="protein sequence ID" value="KAJ9164867.1"/>
    <property type="molecule type" value="Genomic_DNA"/>
</dbReference>
<dbReference type="AlphaFoldDB" id="A0AA38S889"/>
<feature type="compositionally biased region" description="Polar residues" evidence="1">
    <location>
        <begin position="14"/>
        <end position="26"/>
    </location>
</feature>
<evidence type="ECO:0000313" key="2">
    <source>
        <dbReference type="EMBL" id="KAJ9164867.1"/>
    </source>
</evidence>
<keyword evidence="3" id="KW-1185">Reference proteome</keyword>
<gene>
    <name evidence="2" type="ORF">NKR19_g941</name>
</gene>
<dbReference type="PANTHER" id="PTHR38846">
    <property type="entry name" value="C3H1-TYPE DOMAIN-CONTAINING PROTEIN"/>
    <property type="match status" value="1"/>
</dbReference>
<feature type="region of interest" description="Disordered" evidence="1">
    <location>
        <begin position="1"/>
        <end position="68"/>
    </location>
</feature>
<organism evidence="2 3">
    <name type="scientific">Coniochaeta hoffmannii</name>
    <dbReference type="NCBI Taxonomy" id="91930"/>
    <lineage>
        <taxon>Eukaryota</taxon>
        <taxon>Fungi</taxon>
        <taxon>Dikarya</taxon>
        <taxon>Ascomycota</taxon>
        <taxon>Pezizomycotina</taxon>
        <taxon>Sordariomycetes</taxon>
        <taxon>Sordariomycetidae</taxon>
        <taxon>Coniochaetales</taxon>
        <taxon>Coniochaetaceae</taxon>
        <taxon>Coniochaeta</taxon>
    </lineage>
</organism>